<dbReference type="SUPFAM" id="SSF50022">
    <property type="entry name" value="ISP domain"/>
    <property type="match status" value="1"/>
</dbReference>
<name>A0A847S742_9NEIS</name>
<evidence type="ECO:0000313" key="6">
    <source>
        <dbReference type="EMBL" id="NLR74655.1"/>
    </source>
</evidence>
<keyword evidence="7" id="KW-1185">Reference proteome</keyword>
<feature type="domain" description="Rieske" evidence="5">
    <location>
        <begin position="3"/>
        <end position="109"/>
    </location>
</feature>
<dbReference type="Gene3D" id="2.102.10.10">
    <property type="entry name" value="Rieske [2Fe-2S] iron-sulphur domain"/>
    <property type="match status" value="1"/>
</dbReference>
<comment type="caution">
    <text evidence="6">The sequence shown here is derived from an EMBL/GenBank/DDBJ whole genome shotgun (WGS) entry which is preliminary data.</text>
</comment>
<organism evidence="6 7">
    <name type="scientific">Leeia aquatica</name>
    <dbReference type="NCBI Taxonomy" id="2725557"/>
    <lineage>
        <taxon>Bacteria</taxon>
        <taxon>Pseudomonadati</taxon>
        <taxon>Pseudomonadota</taxon>
        <taxon>Betaproteobacteria</taxon>
        <taxon>Neisseriales</taxon>
        <taxon>Leeiaceae</taxon>
        <taxon>Leeia</taxon>
    </lineage>
</organism>
<sequence length="121" mass="13342">MAYYLCAGSDLQESGKAVCFRVMTARGPEPAFAIRWRGQVYAYQNSCAHVPVMMDWQTGDFFDLSRQYLICSMHGAWYAPDTGACLGGPCRGAYLQAVPLTEQADGVYCGWPIEADSIQLP</sequence>
<reference evidence="6 7" key="1">
    <citation type="submission" date="2020-04" db="EMBL/GenBank/DDBJ databases">
        <title>Draft genome of Leeia sp. IMCC25680.</title>
        <authorList>
            <person name="Song J."/>
            <person name="Cho J.-C."/>
        </authorList>
    </citation>
    <scope>NUCLEOTIDE SEQUENCE [LARGE SCALE GENOMIC DNA]</scope>
    <source>
        <strain evidence="6 7">IMCC25680</strain>
    </source>
</reference>
<dbReference type="Pfam" id="PF00355">
    <property type="entry name" value="Rieske"/>
    <property type="match status" value="1"/>
</dbReference>
<keyword evidence="2" id="KW-0479">Metal-binding</keyword>
<evidence type="ECO:0000256" key="1">
    <source>
        <dbReference type="ARBA" id="ARBA00022714"/>
    </source>
</evidence>
<dbReference type="GO" id="GO:0046872">
    <property type="term" value="F:metal ion binding"/>
    <property type="evidence" value="ECO:0007669"/>
    <property type="project" value="UniProtKB-KW"/>
</dbReference>
<accession>A0A847S742</accession>
<evidence type="ECO:0000313" key="7">
    <source>
        <dbReference type="Proteomes" id="UP000587991"/>
    </source>
</evidence>
<dbReference type="PANTHER" id="PTHR40261:SF1">
    <property type="entry name" value="RIESKE DOMAIN-CONTAINING PROTEIN"/>
    <property type="match status" value="1"/>
</dbReference>
<evidence type="ECO:0000259" key="5">
    <source>
        <dbReference type="PROSITE" id="PS51296"/>
    </source>
</evidence>
<dbReference type="PANTHER" id="PTHR40261">
    <property type="match status" value="1"/>
</dbReference>
<evidence type="ECO:0000256" key="4">
    <source>
        <dbReference type="ARBA" id="ARBA00023014"/>
    </source>
</evidence>
<keyword evidence="1" id="KW-0001">2Fe-2S</keyword>
<evidence type="ECO:0000256" key="2">
    <source>
        <dbReference type="ARBA" id="ARBA00022723"/>
    </source>
</evidence>
<protein>
    <submittedName>
        <fullName evidence="6">Rieske 2Fe-2S domain-containing protein</fullName>
    </submittedName>
</protein>
<keyword evidence="4" id="KW-0411">Iron-sulfur</keyword>
<dbReference type="RefSeq" id="WP_168876256.1">
    <property type="nucleotide sequence ID" value="NZ_JABAIM010000001.1"/>
</dbReference>
<evidence type="ECO:0000256" key="3">
    <source>
        <dbReference type="ARBA" id="ARBA00023004"/>
    </source>
</evidence>
<dbReference type="InterPro" id="IPR017941">
    <property type="entry name" value="Rieske_2Fe-2S"/>
</dbReference>
<dbReference type="GO" id="GO:0051537">
    <property type="term" value="F:2 iron, 2 sulfur cluster binding"/>
    <property type="evidence" value="ECO:0007669"/>
    <property type="project" value="UniProtKB-KW"/>
</dbReference>
<dbReference type="AlphaFoldDB" id="A0A847S742"/>
<gene>
    <name evidence="6" type="ORF">HF682_05730</name>
</gene>
<proteinExistence type="predicted"/>
<dbReference type="PROSITE" id="PS51296">
    <property type="entry name" value="RIESKE"/>
    <property type="match status" value="1"/>
</dbReference>
<dbReference type="Proteomes" id="UP000587991">
    <property type="component" value="Unassembled WGS sequence"/>
</dbReference>
<dbReference type="InterPro" id="IPR036922">
    <property type="entry name" value="Rieske_2Fe-2S_sf"/>
</dbReference>
<keyword evidence="3" id="KW-0408">Iron</keyword>
<dbReference type="EMBL" id="JABAIM010000001">
    <property type="protein sequence ID" value="NLR74655.1"/>
    <property type="molecule type" value="Genomic_DNA"/>
</dbReference>